<evidence type="ECO:0000256" key="3">
    <source>
        <dbReference type="ARBA" id="ARBA00022475"/>
    </source>
</evidence>
<comment type="subcellular location">
    <subcellularLocation>
        <location evidence="1 7">Cell membrane</location>
        <topology evidence="1 7">Multi-pass membrane protein</topology>
    </subcellularLocation>
</comment>
<organism evidence="9 10">
    <name type="scientific">Microbacterium alkaliflavum</name>
    <dbReference type="NCBI Taxonomy" id="3248839"/>
    <lineage>
        <taxon>Bacteria</taxon>
        <taxon>Bacillati</taxon>
        <taxon>Actinomycetota</taxon>
        <taxon>Actinomycetes</taxon>
        <taxon>Micrococcales</taxon>
        <taxon>Microbacteriaceae</taxon>
        <taxon>Microbacterium</taxon>
    </lineage>
</organism>
<evidence type="ECO:0000256" key="1">
    <source>
        <dbReference type="ARBA" id="ARBA00004651"/>
    </source>
</evidence>
<protein>
    <submittedName>
        <fullName evidence="9">Carbohydrate ABC transporter permease</fullName>
    </submittedName>
</protein>
<evidence type="ECO:0000259" key="8">
    <source>
        <dbReference type="PROSITE" id="PS50928"/>
    </source>
</evidence>
<dbReference type="PANTHER" id="PTHR43744">
    <property type="entry name" value="ABC TRANSPORTER PERMEASE PROTEIN MG189-RELATED-RELATED"/>
    <property type="match status" value="1"/>
</dbReference>
<feature type="transmembrane region" description="Helical" evidence="7">
    <location>
        <begin position="133"/>
        <end position="155"/>
    </location>
</feature>
<dbReference type="PROSITE" id="PS50928">
    <property type="entry name" value="ABC_TM1"/>
    <property type="match status" value="1"/>
</dbReference>
<dbReference type="Gene3D" id="1.10.3720.10">
    <property type="entry name" value="MetI-like"/>
    <property type="match status" value="1"/>
</dbReference>
<dbReference type="CDD" id="cd06261">
    <property type="entry name" value="TM_PBP2"/>
    <property type="match status" value="1"/>
</dbReference>
<evidence type="ECO:0000256" key="6">
    <source>
        <dbReference type="ARBA" id="ARBA00023136"/>
    </source>
</evidence>
<feature type="transmembrane region" description="Helical" evidence="7">
    <location>
        <begin position="266"/>
        <end position="287"/>
    </location>
</feature>
<evidence type="ECO:0000256" key="2">
    <source>
        <dbReference type="ARBA" id="ARBA00022448"/>
    </source>
</evidence>
<accession>A0ABW7Q986</accession>
<keyword evidence="4 7" id="KW-0812">Transmembrane</keyword>
<name>A0ABW7Q986_9MICO</name>
<reference evidence="9 10" key="1">
    <citation type="submission" date="2024-09" db="EMBL/GenBank/DDBJ databases">
        <authorList>
            <person name="Pan X."/>
        </authorList>
    </citation>
    <scope>NUCLEOTIDE SEQUENCE [LARGE SCALE GENOMIC DNA]</scope>
    <source>
        <strain evidence="9 10">B2969</strain>
    </source>
</reference>
<evidence type="ECO:0000256" key="4">
    <source>
        <dbReference type="ARBA" id="ARBA00022692"/>
    </source>
</evidence>
<dbReference type="EMBL" id="JBIQWL010000004">
    <property type="protein sequence ID" value="MFH8251408.1"/>
    <property type="molecule type" value="Genomic_DNA"/>
</dbReference>
<dbReference type="InterPro" id="IPR000515">
    <property type="entry name" value="MetI-like"/>
</dbReference>
<feature type="domain" description="ABC transmembrane type-1" evidence="8">
    <location>
        <begin position="98"/>
        <end position="287"/>
    </location>
</feature>
<dbReference type="InterPro" id="IPR035906">
    <property type="entry name" value="MetI-like_sf"/>
</dbReference>
<feature type="transmembrane region" description="Helical" evidence="7">
    <location>
        <begin position="94"/>
        <end position="121"/>
    </location>
</feature>
<gene>
    <name evidence="9" type="ORF">ACH3VR_13630</name>
</gene>
<dbReference type="SUPFAM" id="SSF161098">
    <property type="entry name" value="MetI-like"/>
    <property type="match status" value="1"/>
</dbReference>
<feature type="transmembrane region" description="Helical" evidence="7">
    <location>
        <begin position="34"/>
        <end position="57"/>
    </location>
</feature>
<keyword evidence="5 7" id="KW-1133">Transmembrane helix</keyword>
<evidence type="ECO:0000256" key="5">
    <source>
        <dbReference type="ARBA" id="ARBA00022989"/>
    </source>
</evidence>
<keyword evidence="6 7" id="KW-0472">Membrane</keyword>
<dbReference type="RefSeq" id="WP_397556853.1">
    <property type="nucleotide sequence ID" value="NZ_JBIQWL010000004.1"/>
</dbReference>
<comment type="similarity">
    <text evidence="7">Belongs to the binding-protein-dependent transport system permease family.</text>
</comment>
<feature type="transmembrane region" description="Helical" evidence="7">
    <location>
        <begin position="208"/>
        <end position="233"/>
    </location>
</feature>
<feature type="transmembrane region" description="Helical" evidence="7">
    <location>
        <begin position="167"/>
        <end position="187"/>
    </location>
</feature>
<evidence type="ECO:0000313" key="10">
    <source>
        <dbReference type="Proteomes" id="UP001610861"/>
    </source>
</evidence>
<keyword evidence="2 7" id="KW-0813">Transport</keyword>
<evidence type="ECO:0000256" key="7">
    <source>
        <dbReference type="RuleBase" id="RU363032"/>
    </source>
</evidence>
<keyword evidence="10" id="KW-1185">Reference proteome</keyword>
<dbReference type="PANTHER" id="PTHR43744:SF12">
    <property type="entry name" value="ABC TRANSPORTER PERMEASE PROTEIN MG189-RELATED"/>
    <property type="match status" value="1"/>
</dbReference>
<sequence length="302" mass="33806">MTDTRVLTTADQRVRAARKADRRPLTVRIFLRKYLVGIIAILVSIVVFLVPFAFVVLEASKNPKEAGLVEFSLPSEWLLWQNLTEVLEKNDYQVVWAFIWSATITIFSCAIMVVCAAMVGYLLQRKRTRLNPFVNFLVLAALIVPPAVVPTIWVLQGIGLFKTIPGMILIEATFGLAFCILLFRAFVATIPRELDEAAIIDGAGPMRLFFGVVLPLLKPVIVTVVVVQAVFVFNDFQNPLYFLPGSDYPTVQLGLYNYQSQTLSQFNLLFAYILLTTIPMLIMYMIFNRQIVAGMTSGAIKG</sequence>
<dbReference type="Proteomes" id="UP001610861">
    <property type="component" value="Unassembled WGS sequence"/>
</dbReference>
<dbReference type="Pfam" id="PF00528">
    <property type="entry name" value="BPD_transp_1"/>
    <property type="match status" value="1"/>
</dbReference>
<proteinExistence type="inferred from homology"/>
<keyword evidence="3" id="KW-1003">Cell membrane</keyword>
<evidence type="ECO:0000313" key="9">
    <source>
        <dbReference type="EMBL" id="MFH8251408.1"/>
    </source>
</evidence>
<comment type="caution">
    <text evidence="9">The sequence shown here is derived from an EMBL/GenBank/DDBJ whole genome shotgun (WGS) entry which is preliminary data.</text>
</comment>